<sequence length="1689" mass="186317">MTVCAVRTNEHISKYGEENMLGCGGLLNLVVSTNHDCYVKLVVSSLDYTTDAMPRVILSKVLTASTVSSRLYATQFLLVLLRAKLPDFQKWGVELLVNQLYDQSKAVSLVAITILEEATEEKVLCPSFTVTWEKINLLAASINRCYIKALLYLESVIALRPSLLHLGDKGLLLLIRFLSTPTGFTFLQDANFVSNELERWSTNFNYRYVRLIEGDIHDSFTLHQRGEDGRYSRRITNAKHCIRDVFVPPHLYGQLVQHDKGFQLLLKEGKLENIFQVQLPGVPTEHAHWLVGQLPHLPPQIVDCFHLGASTTLLLSLTHLLSFLPFIPNSHLCPQIIHSRRCSSEQDILELKAALWGCGHIATFSSGVKLLAEEGIIVATVQLAETCPVYCVRGTALYVLALMGTTRHGATELNRAGWLCVRHHRHDRWPVIEQESNEDYEGSLAASETDNMSLSSGTESDPSKGPHRQSVMGHFYISDEAESVTSADDEGLLLDESSVSAHWIDTPGTRAPHKSSHQRKSQTLPHSRPTKSIIVPRHIRSLSESKQSQIPQSPLQPGEWPSEVRARDMTLQPPGAIPRVDDTKSRSNSCTDSSGVSSCDSGLGRHAISERIQTLSPIPSSASLSTLKSAGIPGDKTRKMSVQILGSCNCTSNKHKSGASPSLILVLTAPPLLGSTTSEGLAVSPDVAHMRLSHQDLLGYATLRSLKRHCRPMYSDTSILATAELIGFDDHGASKVRSLDRQFSQTISTAAMWYYITFDRALRTDLGECSVTRWCCCIATYCTSQCLVIVLLFSMVCDVSCLLIDLRWCLIEQKNASKQINKDERRNRSCKIRYANEQLGGGTTLQCDRVNVCRWRKDFPKLQNCISTHQTFRSPTKGHHEELEEKVTQFARESECHQDCYSSEYAHHGNGSHKIPLYQDSRNELDGSEDDLLWEAPGGDGSEEDLLWEQDSESSTTCDDDDETVAYKIGPYCNQSRLCEFESSSPPPLLGRSSVGAKPYIGSRSNITSKLSVAPRDGGSQQCYMGISLPRVLSDLYPAADKPVVDKKRSAREPSFSEMEQVQEVVEVSEESSSSDSEGLDGPSKAHLRSTSSHHRHVSTHCLSCWRLRDRKISTGSHHWYRTDTDSSVGGGDSPVLVPRRRKSHSTGSGVLCLTPGGSLDSNKSLDAGTICYNRSSLPAEEQDTILSKSLTRKQILRHVGRMSNPVWGKQSRQALLQLKQKFPSSFQDVCLYSEVCHRMSVASYRLVARRFIQELFLDLTFDMVRSFSSNKHSQKIFDNPWAGRPLSWKQVESGSVLRTITDQACLFQLYDEPASILQMENTSVATSSPLHGQEVTEVPSALVKSPPLEVVREEAPSLESCVYSVLSVEGVGSSRQSNRSTRTNIVSSSEDAFKVSPNYNISNVNSLSGVVGDPLCSETTKISSDRSSTDTDIPNTSFLIAEDINKNTLESISCRYLNKDQSTSCSNPGSVEPTAGTKPRTLSRATEVNTLKLFETNSSPQQTVQSKHLQSLYEFESAINTVVKAKNLELWNTPHSDNIGVGINNVRNMSGDSRVVESDVSKERCVFVDLMGAGDGSSEDCNVQVPLLVITTTAFIAPVFDNTATCVVSNPRTGSSTPQGAPRRDHISPRNRKLATSLPPNISTLAKTSSNLVPTCIASTIAKNVHQVPVLPPSESQTKSGESVHNKK</sequence>
<dbReference type="GO" id="GO:0031932">
    <property type="term" value="C:TORC2 complex"/>
    <property type="evidence" value="ECO:0007669"/>
    <property type="project" value="InterPro"/>
</dbReference>
<evidence type="ECO:0000313" key="3">
    <source>
        <dbReference type="EMBL" id="CAD7432235.1"/>
    </source>
</evidence>
<feature type="region of interest" description="Disordered" evidence="1">
    <location>
        <begin position="503"/>
        <end position="602"/>
    </location>
</feature>
<accession>A0A7R9EDX2</accession>
<reference evidence="3" key="1">
    <citation type="submission" date="2020-11" db="EMBL/GenBank/DDBJ databases">
        <authorList>
            <person name="Tran Van P."/>
        </authorList>
    </citation>
    <scope>NUCLEOTIDE SEQUENCE</scope>
</reference>
<feature type="compositionally biased region" description="Polar residues" evidence="1">
    <location>
        <begin position="542"/>
        <end position="555"/>
    </location>
</feature>
<feature type="region of interest" description="Disordered" evidence="1">
    <location>
        <begin position="433"/>
        <end position="470"/>
    </location>
</feature>
<dbReference type="InterPro" id="IPR029452">
    <property type="entry name" value="RICTOR_V"/>
</dbReference>
<name>A0A7R9EDX2_9NEOP</name>
<feature type="region of interest" description="Disordered" evidence="1">
    <location>
        <begin position="1044"/>
        <end position="1093"/>
    </location>
</feature>
<feature type="region of interest" description="Disordered" evidence="1">
    <location>
        <begin position="1669"/>
        <end position="1689"/>
    </location>
</feature>
<feature type="region of interest" description="Disordered" evidence="1">
    <location>
        <begin position="1610"/>
        <end position="1642"/>
    </location>
</feature>
<feature type="compositionally biased region" description="Polar residues" evidence="1">
    <location>
        <begin position="586"/>
        <end position="600"/>
    </location>
</feature>
<proteinExistence type="predicted"/>
<dbReference type="Pfam" id="PF14668">
    <property type="entry name" value="RICTOR_V"/>
    <property type="match status" value="1"/>
</dbReference>
<protein>
    <recommendedName>
        <fullName evidence="2">Rapamycin-insensitive companion of mTOR domain-containing protein</fullName>
    </recommendedName>
</protein>
<dbReference type="PANTHER" id="PTHR13298">
    <property type="entry name" value="CYTOSOLIC REGULATOR PIANISSIMO"/>
    <property type="match status" value="1"/>
</dbReference>
<dbReference type="EMBL" id="OB795429">
    <property type="protein sequence ID" value="CAD7432235.1"/>
    <property type="molecule type" value="Genomic_DNA"/>
</dbReference>
<feature type="compositionally biased region" description="Polar residues" evidence="1">
    <location>
        <begin position="1610"/>
        <end position="1620"/>
    </location>
</feature>
<dbReference type="GO" id="GO:0051897">
    <property type="term" value="P:positive regulation of phosphatidylinositol 3-kinase/protein kinase B signal transduction"/>
    <property type="evidence" value="ECO:0007669"/>
    <property type="project" value="TreeGrafter"/>
</dbReference>
<dbReference type="GO" id="GO:0043539">
    <property type="term" value="F:protein serine/threonine kinase activator activity"/>
    <property type="evidence" value="ECO:0007669"/>
    <property type="project" value="TreeGrafter"/>
</dbReference>
<dbReference type="InterPro" id="IPR029453">
    <property type="entry name" value="Rictor_IV"/>
</dbReference>
<dbReference type="Pfam" id="PF14666">
    <property type="entry name" value="RICTOR_M"/>
    <property type="match status" value="1"/>
</dbReference>
<dbReference type="Pfam" id="PF14663">
    <property type="entry name" value="RasGEF_N_2"/>
    <property type="match status" value="2"/>
</dbReference>
<dbReference type="GO" id="GO:0038203">
    <property type="term" value="P:TORC2 signaling"/>
    <property type="evidence" value="ECO:0007669"/>
    <property type="project" value="TreeGrafter"/>
</dbReference>
<dbReference type="InterPro" id="IPR029451">
    <property type="entry name" value="RICTOR_M"/>
</dbReference>
<evidence type="ECO:0000259" key="2">
    <source>
        <dbReference type="SMART" id="SM01310"/>
    </source>
</evidence>
<dbReference type="SMART" id="SM01303">
    <property type="entry name" value="RasGEF_N_2"/>
    <property type="match status" value="1"/>
</dbReference>
<gene>
    <name evidence="3" type="ORF">TMSB3V08_LOCUS8947</name>
</gene>
<evidence type="ECO:0000256" key="1">
    <source>
        <dbReference type="SAM" id="MobiDB-lite"/>
    </source>
</evidence>
<dbReference type="InterPro" id="IPR028268">
    <property type="entry name" value="Pianissimo_fam"/>
</dbReference>
<feature type="compositionally biased region" description="Basic residues" evidence="1">
    <location>
        <begin position="511"/>
        <end position="520"/>
    </location>
</feature>
<dbReference type="SMART" id="SM01310">
    <property type="entry name" value="RICTOR_V"/>
    <property type="match status" value="1"/>
</dbReference>
<feature type="compositionally biased region" description="Low complexity" evidence="1">
    <location>
        <begin position="1057"/>
        <end position="1077"/>
    </location>
</feature>
<feature type="compositionally biased region" description="Polar residues" evidence="1">
    <location>
        <begin position="446"/>
        <end position="460"/>
    </location>
</feature>
<dbReference type="PANTHER" id="PTHR13298:SF11">
    <property type="entry name" value="RAPAMYCIN-INSENSITIVE COMPANION OF MTOR"/>
    <property type="match status" value="1"/>
</dbReference>
<organism evidence="3">
    <name type="scientific">Timema monikensis</name>
    <dbReference type="NCBI Taxonomy" id="170555"/>
    <lineage>
        <taxon>Eukaryota</taxon>
        <taxon>Metazoa</taxon>
        <taxon>Ecdysozoa</taxon>
        <taxon>Arthropoda</taxon>
        <taxon>Hexapoda</taxon>
        <taxon>Insecta</taxon>
        <taxon>Pterygota</taxon>
        <taxon>Neoptera</taxon>
        <taxon>Polyneoptera</taxon>
        <taxon>Phasmatodea</taxon>
        <taxon>Timematodea</taxon>
        <taxon>Timematoidea</taxon>
        <taxon>Timematidae</taxon>
        <taxon>Timema</taxon>
    </lineage>
</organism>
<feature type="domain" description="Rapamycin-insensitive companion of mTOR" evidence="2">
    <location>
        <begin position="348"/>
        <end position="420"/>
    </location>
</feature>